<dbReference type="EMBL" id="JBBXJM010000004">
    <property type="protein sequence ID" value="KAL1408423.1"/>
    <property type="molecule type" value="Genomic_DNA"/>
</dbReference>
<feature type="compositionally biased region" description="Low complexity" evidence="1">
    <location>
        <begin position="1526"/>
        <end position="1538"/>
    </location>
</feature>
<feature type="compositionally biased region" description="Basic and acidic residues" evidence="1">
    <location>
        <begin position="931"/>
        <end position="948"/>
    </location>
</feature>
<feature type="compositionally biased region" description="Gly residues" evidence="1">
    <location>
        <begin position="884"/>
        <end position="896"/>
    </location>
</feature>
<dbReference type="CDD" id="cd17113">
    <property type="entry name" value="RA_ARAPs"/>
    <property type="match status" value="1"/>
</dbReference>
<dbReference type="InterPro" id="IPR029071">
    <property type="entry name" value="Ubiquitin-like_domsf"/>
</dbReference>
<evidence type="ECO:0000256" key="1">
    <source>
        <dbReference type="SAM" id="MobiDB-lite"/>
    </source>
</evidence>
<feature type="region of interest" description="Disordered" evidence="1">
    <location>
        <begin position="604"/>
        <end position="725"/>
    </location>
</feature>
<reference evidence="2 3" key="1">
    <citation type="submission" date="2023-08" db="EMBL/GenBank/DDBJ databases">
        <title>Annotated Genome Sequence of Vanrija albida AlHP1.</title>
        <authorList>
            <person name="Herzog R."/>
        </authorList>
    </citation>
    <scope>NUCLEOTIDE SEQUENCE [LARGE SCALE GENOMIC DNA]</scope>
    <source>
        <strain evidence="2 3">AlHP1</strain>
    </source>
</reference>
<comment type="caution">
    <text evidence="2">The sequence shown here is derived from an EMBL/GenBank/DDBJ whole genome shotgun (WGS) entry which is preliminary data.</text>
</comment>
<feature type="compositionally biased region" description="Low complexity" evidence="1">
    <location>
        <begin position="950"/>
        <end position="959"/>
    </location>
</feature>
<protein>
    <recommendedName>
        <fullName evidence="4">PH domain-containing protein</fullName>
    </recommendedName>
</protein>
<feature type="compositionally biased region" description="Low complexity" evidence="1">
    <location>
        <begin position="635"/>
        <end position="650"/>
    </location>
</feature>
<name>A0ABR3Q1Y5_9TREE</name>
<feature type="compositionally biased region" description="Low complexity" evidence="1">
    <location>
        <begin position="225"/>
        <end position="235"/>
    </location>
</feature>
<feature type="compositionally biased region" description="Basic and acidic residues" evidence="1">
    <location>
        <begin position="1001"/>
        <end position="1019"/>
    </location>
</feature>
<dbReference type="Proteomes" id="UP001565368">
    <property type="component" value="Unassembled WGS sequence"/>
</dbReference>
<feature type="compositionally biased region" description="Low complexity" evidence="1">
    <location>
        <begin position="10"/>
        <end position="21"/>
    </location>
</feature>
<feature type="compositionally biased region" description="Basic and acidic residues" evidence="1">
    <location>
        <begin position="265"/>
        <end position="277"/>
    </location>
</feature>
<feature type="region of interest" description="Disordered" evidence="1">
    <location>
        <begin position="826"/>
        <end position="1297"/>
    </location>
</feature>
<dbReference type="SUPFAM" id="SSF54236">
    <property type="entry name" value="Ubiquitin-like"/>
    <property type="match status" value="1"/>
</dbReference>
<proteinExistence type="predicted"/>
<dbReference type="InterPro" id="IPR011993">
    <property type="entry name" value="PH-like_dom_sf"/>
</dbReference>
<feature type="compositionally biased region" description="Low complexity" evidence="1">
    <location>
        <begin position="694"/>
        <end position="705"/>
    </location>
</feature>
<feature type="region of interest" description="Disordered" evidence="1">
    <location>
        <begin position="330"/>
        <end position="392"/>
    </location>
</feature>
<accession>A0ABR3Q1Y5</accession>
<keyword evidence="3" id="KW-1185">Reference proteome</keyword>
<feature type="compositionally biased region" description="Polar residues" evidence="1">
    <location>
        <begin position="683"/>
        <end position="693"/>
    </location>
</feature>
<feature type="region of interest" description="Disordered" evidence="1">
    <location>
        <begin position="1517"/>
        <end position="1594"/>
    </location>
</feature>
<feature type="compositionally biased region" description="Gly residues" evidence="1">
    <location>
        <begin position="916"/>
        <end position="930"/>
    </location>
</feature>
<dbReference type="PANTHER" id="PTHR38700">
    <property type="entry name" value="YALI0E22418P"/>
    <property type="match status" value="1"/>
</dbReference>
<feature type="compositionally biased region" description="Polar residues" evidence="1">
    <location>
        <begin position="1167"/>
        <end position="1182"/>
    </location>
</feature>
<feature type="region of interest" description="Disordered" evidence="1">
    <location>
        <begin position="1"/>
        <end position="22"/>
    </location>
</feature>
<dbReference type="PANTHER" id="PTHR38700:SF1">
    <property type="entry name" value="PH DOMAIN-CONTAINING PROTEIN"/>
    <property type="match status" value="1"/>
</dbReference>
<feature type="compositionally biased region" description="Polar residues" evidence="1">
    <location>
        <begin position="1241"/>
        <end position="1252"/>
    </location>
</feature>
<feature type="region of interest" description="Disordered" evidence="1">
    <location>
        <begin position="225"/>
        <end position="294"/>
    </location>
</feature>
<feature type="compositionally biased region" description="Acidic residues" evidence="1">
    <location>
        <begin position="960"/>
        <end position="974"/>
    </location>
</feature>
<dbReference type="GeneID" id="95986278"/>
<feature type="compositionally biased region" description="Basic residues" evidence="1">
    <location>
        <begin position="1215"/>
        <end position="1224"/>
    </location>
</feature>
<dbReference type="Gene3D" id="3.10.20.90">
    <property type="entry name" value="Phosphatidylinositol 3-kinase Catalytic Subunit, Chain A, domain 1"/>
    <property type="match status" value="1"/>
</dbReference>
<evidence type="ECO:0000313" key="2">
    <source>
        <dbReference type="EMBL" id="KAL1408423.1"/>
    </source>
</evidence>
<feature type="compositionally biased region" description="Basic and acidic residues" evidence="1">
    <location>
        <begin position="1045"/>
        <end position="1055"/>
    </location>
</feature>
<gene>
    <name evidence="2" type="ORF">Q8F55_005235</name>
</gene>
<feature type="compositionally biased region" description="Basic residues" evidence="1">
    <location>
        <begin position="1270"/>
        <end position="1281"/>
    </location>
</feature>
<feature type="compositionally biased region" description="Low complexity" evidence="1">
    <location>
        <begin position="105"/>
        <end position="120"/>
    </location>
</feature>
<feature type="region of interest" description="Disordered" evidence="1">
    <location>
        <begin position="69"/>
        <end position="174"/>
    </location>
</feature>
<dbReference type="Gene3D" id="2.30.29.30">
    <property type="entry name" value="Pleckstrin-homology domain (PH domain)/Phosphotyrosine-binding domain (PTB)"/>
    <property type="match status" value="1"/>
</dbReference>
<evidence type="ECO:0000313" key="3">
    <source>
        <dbReference type="Proteomes" id="UP001565368"/>
    </source>
</evidence>
<organism evidence="2 3">
    <name type="scientific">Vanrija albida</name>
    <dbReference type="NCBI Taxonomy" id="181172"/>
    <lineage>
        <taxon>Eukaryota</taxon>
        <taxon>Fungi</taxon>
        <taxon>Dikarya</taxon>
        <taxon>Basidiomycota</taxon>
        <taxon>Agaricomycotina</taxon>
        <taxon>Tremellomycetes</taxon>
        <taxon>Trichosporonales</taxon>
        <taxon>Trichosporonaceae</taxon>
        <taxon>Vanrija</taxon>
    </lineage>
</organism>
<dbReference type="RefSeq" id="XP_069208367.1">
    <property type="nucleotide sequence ID" value="XM_069353725.1"/>
</dbReference>
<sequence length="1594" mass="170065">MAAAPPQQYLSHSRTHSLTHSAVGHSPVIGLGTIKESASATTSIASCEVDPRTAADAGAPVSGLYARNGLWDDEDEDNDGAHRGSWRRRLSTSTNSAGDRRSAKSTRSAATSAGRSRSGTLTNAVAAVGAPSASMAQQAEPWTWGRKSHTATPSSGSTGLAAPSAHSRNGSGVAFPVRTASPMFSSPPPPPMASLVSPVSMQSPYGVPSPHASVHSPALSMFPGSSAFPSPSMSSNGRTTPTIPTREHEIKPKKSRTRLRSTAGKRSEALPENDLKTPRQTRTPLTPIGNIPAIPPAAYPSPYSAKGQTMHPKADGKSAWKRGVEKLWRSKSASGLRDSFHHKRGASENDPPPPMPTLPHNMHATHQSHSGALGLHSPNPSHSGALGVSDLPLPPSLGMAHRDSVDDFGMRPPTTRFDTFGVPSPSTPEPFEPHDNAAEADPFASAVDYVAQSQSHSRRPSRAVPLDMLPAPTPLQPAPTHLDLLPPPTVGEPTRPPSLLNFKAAFTPRLRKSKSLATVDGSARPASMVIPSMPSPHMPTASLHGHGAMSEAHFGAFSDSGHADPLPALASPLEIVHLSHDRGSAAFASPLDFIQRPEFATHTFGSRPDQYSTFGSRTLEPPHPHFHNSLDQDLVSSPPSAEPAPIVEAEPPVPPLKPKREVDPPMPDPMATPTSAPPRSHSPPCSLSIQTDFSGGHVASSGSSAELATPHQPSSAPPRAAGFDMFDDVPMTRSRSESLSVEELPTSPSFYELYEQLGIYPNYAKDERKPKQFPDMDARDLDDMNRHIDDQLNAAFAGDDYNPLEGALSPSLRSSSWEAAINAFPTIDDSMAMATGPSLDDLRGNRESLQSSNAAIAPTESVGSHSHAMHESSGTQRSNPGRSEAGGGGGGQGGSGASSENTSGVWTSWRDVPRRTGGGSGQTSGLGGSGRDSRGSSRGSSRERRAPRVDSALDPAAASSDDDDSDDSDYDDDDRPLSQVADDVPLSRLHPQASAAQQQRFADKQRRREARRAERERMLRRSKTRLVEAKPASPAPGASVARSKSTRDPREHRYASESQPRTRGWDGEGGVPPDMLAGRLERVAIGGPSGASSSHLRVRNPDPRQPSPGDPILRPSSADPGPYRARVQNPNPLPRPPKSPARGYLGLPADDDRREVLPSRSVDMQRRPSSGRSAEHQSSTGHGSAERHSSTSHGVPHDHSHHNYRVASDPDAHLRRQPTSRTHRIASDGDQPRSGSPLVASHTSSPNTSGQPVSRGPSMNAGRSPVPSRPRSHSNAARHHTGASAATPPSEPMPPRARPVAVRCLVLDKRGNSKTLPLDVYPETTARDLVAAARSRGDFAEVMTGPTSGWVVFEVFAELGLERQVRDYESILAVTKGWDATASKNCLVVKDTMRGIASWARGVPNTPPQIGGWVQFETKRGKWSKRWLETRGGQIFLSKNEKGKDEMQVNTLFSDTYSCMRSQTAPYPYVFAFKRFEPAASFENPSEHVQYVSCDDPTGYKLSLAAYDARSYTIAQTNPAARQSAPSTRPTPQQQPQRPQRPPPSGGHLIDLGAGVQRPAQPGSHFVDMHGVSGPFTGKGLMRTHPGGPPVRPS</sequence>
<evidence type="ECO:0008006" key="4">
    <source>
        <dbReference type="Google" id="ProtNLM"/>
    </source>
</evidence>